<evidence type="ECO:0000313" key="2">
    <source>
        <dbReference type="EMBL" id="CAB3241170.1"/>
    </source>
</evidence>
<evidence type="ECO:0000256" key="1">
    <source>
        <dbReference type="SAM" id="MobiDB-lite"/>
    </source>
</evidence>
<feature type="region of interest" description="Disordered" evidence="1">
    <location>
        <begin position="58"/>
        <end position="132"/>
    </location>
</feature>
<feature type="compositionally biased region" description="Low complexity" evidence="1">
    <location>
        <begin position="101"/>
        <end position="119"/>
    </location>
</feature>
<accession>A0A8S1A7I8</accession>
<reference evidence="4 5" key="1">
    <citation type="submission" date="2020-04" db="EMBL/GenBank/DDBJ databases">
        <authorList>
            <person name="Wallbank WR R."/>
            <person name="Pardo Diaz C."/>
            <person name="Kozak K."/>
            <person name="Martin S."/>
            <person name="Jiggins C."/>
            <person name="Moest M."/>
            <person name="Warren A I."/>
            <person name="Byers J.R.P. K."/>
            <person name="Montejo-Kovacevich G."/>
            <person name="Yen C E."/>
        </authorList>
    </citation>
    <scope>NUCLEOTIDE SEQUENCE [LARGE SCALE GENOMIC DNA]</scope>
</reference>
<protein>
    <submittedName>
        <fullName evidence="2">Uncharacterized protein</fullName>
    </submittedName>
</protein>
<sequence>MKLNSERQPSRLPPSAVIPAAHGYHTQHLSSHHHQSIPIGVNKRGGAADACCVVSRGETLTGQQSQQRQGRQHRGHSGEARAYHTRARCASTPARSCGLNTRAAGPSGARRGTTGRARPLALPSPRGHPALFAFLEPPHRCAAARPGARGTPRRPEPFP</sequence>
<dbReference type="EMBL" id="CADEBD010000309">
    <property type="protein sequence ID" value="CAB3241170.1"/>
    <property type="molecule type" value="Genomic_DNA"/>
</dbReference>
<evidence type="ECO:0000313" key="3">
    <source>
        <dbReference type="EMBL" id="CAB3256243.1"/>
    </source>
</evidence>
<proteinExistence type="predicted"/>
<dbReference type="Proteomes" id="UP000494106">
    <property type="component" value="Unassembled WGS sequence"/>
</dbReference>
<dbReference type="Proteomes" id="UP000494256">
    <property type="component" value="Unassembled WGS sequence"/>
</dbReference>
<comment type="caution">
    <text evidence="2">The sequence shown here is derived from an EMBL/GenBank/DDBJ whole genome shotgun (WGS) entry which is preliminary data.</text>
</comment>
<gene>
    <name evidence="3" type="ORF">APLA_LOCUS15262</name>
    <name evidence="2" type="ORF">APLA_LOCUS9481</name>
</gene>
<dbReference type="EMBL" id="CADEBC010000586">
    <property type="protein sequence ID" value="CAB3256243.1"/>
    <property type="molecule type" value="Genomic_DNA"/>
</dbReference>
<name>A0A8S1A7I8_ARCPL</name>
<evidence type="ECO:0000313" key="4">
    <source>
        <dbReference type="Proteomes" id="UP000494106"/>
    </source>
</evidence>
<dbReference type="AlphaFoldDB" id="A0A8S1A7I8"/>
<organism evidence="2 5">
    <name type="scientific">Arctia plantaginis</name>
    <name type="common">Wood tiger moth</name>
    <name type="synonym">Phalaena plantaginis</name>
    <dbReference type="NCBI Taxonomy" id="874455"/>
    <lineage>
        <taxon>Eukaryota</taxon>
        <taxon>Metazoa</taxon>
        <taxon>Ecdysozoa</taxon>
        <taxon>Arthropoda</taxon>
        <taxon>Hexapoda</taxon>
        <taxon>Insecta</taxon>
        <taxon>Pterygota</taxon>
        <taxon>Neoptera</taxon>
        <taxon>Endopterygota</taxon>
        <taxon>Lepidoptera</taxon>
        <taxon>Glossata</taxon>
        <taxon>Ditrysia</taxon>
        <taxon>Noctuoidea</taxon>
        <taxon>Erebidae</taxon>
        <taxon>Arctiinae</taxon>
        <taxon>Arctia</taxon>
    </lineage>
</organism>
<keyword evidence="4" id="KW-1185">Reference proteome</keyword>
<evidence type="ECO:0000313" key="5">
    <source>
        <dbReference type="Proteomes" id="UP000494256"/>
    </source>
</evidence>